<evidence type="ECO:0000313" key="2">
    <source>
        <dbReference type="Proteomes" id="UP000183760"/>
    </source>
</evidence>
<name>A0ABY1CW21_MYXFU</name>
<evidence type="ECO:0008006" key="3">
    <source>
        <dbReference type="Google" id="ProtNLM"/>
    </source>
</evidence>
<sequence length="284" mass="31515">MMAWGLCGCETEEIRQLRRSVRTAKLVREEMRYLVTHREESERELQDIEHQLRLHCPPHEDALRSLLMQAVGGEEVSLLHKDSEGAVLQLRGAGTERGLDAVEALGRSAPFLSLVRLSRHHEAWSMDVASDPACPTLQAVAAEVTRFPLPPRGIFWPGTSQELRNEVIAIERDIQKWESTVLAGGLARRNSRLALLERLKARQLTGIGYLTGQLPLAKGVLQLPVVPALTLSHKKDGPWLLEGDLAGMEVDGFEHFGRAGYQVKRDPSGALLLMHRSLLKPTGG</sequence>
<accession>A0ABY1CW21</accession>
<organism evidence="1 2">
    <name type="scientific">Myxococcus fulvus</name>
    <dbReference type="NCBI Taxonomy" id="33"/>
    <lineage>
        <taxon>Bacteria</taxon>
        <taxon>Pseudomonadati</taxon>
        <taxon>Myxococcota</taxon>
        <taxon>Myxococcia</taxon>
        <taxon>Myxococcales</taxon>
        <taxon>Cystobacterineae</taxon>
        <taxon>Myxococcaceae</taxon>
        <taxon>Myxococcus</taxon>
    </lineage>
</organism>
<evidence type="ECO:0000313" key="1">
    <source>
        <dbReference type="EMBL" id="SEU40310.1"/>
    </source>
</evidence>
<reference evidence="1 2" key="1">
    <citation type="submission" date="2016-10" db="EMBL/GenBank/DDBJ databases">
        <authorList>
            <person name="Varghese N."/>
            <person name="Submissions S."/>
        </authorList>
    </citation>
    <scope>NUCLEOTIDE SEQUENCE [LARGE SCALE GENOMIC DNA]</scope>
    <source>
        <strain evidence="1 2">DSM 16525</strain>
    </source>
</reference>
<gene>
    <name evidence="1" type="ORF">SAMN05443572_11577</name>
</gene>
<proteinExistence type="predicted"/>
<dbReference type="EMBL" id="FOIB01000015">
    <property type="protein sequence ID" value="SEU40310.1"/>
    <property type="molecule type" value="Genomic_DNA"/>
</dbReference>
<dbReference type="Proteomes" id="UP000183760">
    <property type="component" value="Unassembled WGS sequence"/>
</dbReference>
<keyword evidence="2" id="KW-1185">Reference proteome</keyword>
<comment type="caution">
    <text evidence="1">The sequence shown here is derived from an EMBL/GenBank/DDBJ whole genome shotgun (WGS) entry which is preliminary data.</text>
</comment>
<protein>
    <recommendedName>
        <fullName evidence="3">Lipoprotein</fullName>
    </recommendedName>
</protein>